<sequence length="96" mass="11435">MLGKWTLYHKCAELMQVYGDLPGGTYLATLGVLRNEKDTMLLYFPTMPQKQRLEWFLQITPPRSMEEMKNWMKKKAKEIPFVGMEELKNWMDEMAK</sequence>
<evidence type="ECO:0000313" key="1">
    <source>
        <dbReference type="EMBL" id="KAI8015109.1"/>
    </source>
</evidence>
<name>A0ACC0HQ06_9ERIC</name>
<comment type="caution">
    <text evidence="1">The sequence shown here is derived from an EMBL/GenBank/DDBJ whole genome shotgun (WGS) entry which is preliminary data.</text>
</comment>
<dbReference type="EMBL" id="CM045761">
    <property type="protein sequence ID" value="KAI8015109.1"/>
    <property type="molecule type" value="Genomic_DNA"/>
</dbReference>
<protein>
    <submittedName>
        <fullName evidence="1">Uncharacterized protein</fullName>
    </submittedName>
</protein>
<dbReference type="Proteomes" id="UP001060215">
    <property type="component" value="Chromosome 4"/>
</dbReference>
<evidence type="ECO:0000313" key="2">
    <source>
        <dbReference type="Proteomes" id="UP001060215"/>
    </source>
</evidence>
<accession>A0ACC0HQ06</accession>
<gene>
    <name evidence="1" type="ORF">LOK49_LG05G02184</name>
</gene>
<reference evidence="1 2" key="1">
    <citation type="journal article" date="2022" name="Plant J.">
        <title>Chromosome-level genome of Camellia lanceoleosa provides a valuable resource for understanding genome evolution and self-incompatibility.</title>
        <authorList>
            <person name="Gong W."/>
            <person name="Xiao S."/>
            <person name="Wang L."/>
            <person name="Liao Z."/>
            <person name="Chang Y."/>
            <person name="Mo W."/>
            <person name="Hu G."/>
            <person name="Li W."/>
            <person name="Zhao G."/>
            <person name="Zhu H."/>
            <person name="Hu X."/>
            <person name="Ji K."/>
            <person name="Xiang X."/>
            <person name="Song Q."/>
            <person name="Yuan D."/>
            <person name="Jin S."/>
            <person name="Zhang L."/>
        </authorList>
    </citation>
    <scope>NUCLEOTIDE SEQUENCE [LARGE SCALE GENOMIC DNA]</scope>
    <source>
        <strain evidence="1">SQ_2022a</strain>
    </source>
</reference>
<organism evidence="1 2">
    <name type="scientific">Camellia lanceoleosa</name>
    <dbReference type="NCBI Taxonomy" id="1840588"/>
    <lineage>
        <taxon>Eukaryota</taxon>
        <taxon>Viridiplantae</taxon>
        <taxon>Streptophyta</taxon>
        <taxon>Embryophyta</taxon>
        <taxon>Tracheophyta</taxon>
        <taxon>Spermatophyta</taxon>
        <taxon>Magnoliopsida</taxon>
        <taxon>eudicotyledons</taxon>
        <taxon>Gunneridae</taxon>
        <taxon>Pentapetalae</taxon>
        <taxon>asterids</taxon>
        <taxon>Ericales</taxon>
        <taxon>Theaceae</taxon>
        <taxon>Camellia</taxon>
    </lineage>
</organism>
<proteinExistence type="predicted"/>
<keyword evidence="2" id="KW-1185">Reference proteome</keyword>